<gene>
    <name evidence="11" type="ORF">PCON_10704</name>
</gene>
<evidence type="ECO:0000256" key="2">
    <source>
        <dbReference type="ARBA" id="ARBA00023015"/>
    </source>
</evidence>
<dbReference type="PANTHER" id="PTHR11850">
    <property type="entry name" value="HOMEOBOX PROTEIN TRANSCRIPTION FACTORS"/>
    <property type="match status" value="1"/>
</dbReference>
<dbReference type="Gene3D" id="1.10.10.60">
    <property type="entry name" value="Homeodomain-like"/>
    <property type="match status" value="1"/>
</dbReference>
<evidence type="ECO:0000256" key="1">
    <source>
        <dbReference type="ARBA" id="ARBA00004123"/>
    </source>
</evidence>
<feature type="compositionally biased region" description="Basic and acidic residues" evidence="9">
    <location>
        <begin position="144"/>
        <end position="153"/>
    </location>
</feature>
<dbReference type="OrthoDB" id="10056939at2759"/>
<feature type="region of interest" description="Disordered" evidence="9">
    <location>
        <begin position="22"/>
        <end position="257"/>
    </location>
</feature>
<dbReference type="FunFam" id="1.10.10.60:FF:000059">
    <property type="entry name" value="TGFB-induced factor homeobox 1"/>
    <property type="match status" value="1"/>
</dbReference>
<evidence type="ECO:0000256" key="7">
    <source>
        <dbReference type="ARBA" id="ARBA00038021"/>
    </source>
</evidence>
<sequence>MYMETSSWNLENRQTFEHIGTTMSSSQYDPRTTLPPLAQAVPEFYTTAPHERRSSSVPRKFADRASPSLRPIQRLSPRSSHSNPDVSTAPSEPMDVSYDAASYPFPGQLDSRRAGSVSHHPYARPAVPSSYLPPVSSLTSSRDSSLDMERDRPAQQLPLLYGGNPPSQSQSYQPFEEQRQTPPEYGSNHRYTGSTGSYQTPSPVAHYAPYPSYSQQQRPHTSYNPRPSGMGVNGGMSGMGMNGGLGSPFPGSGHAEDYDNRQVKRRRGNLPKNVTDLLRQWLNDHLNHPYPSEDEKQWLMTQTGLTIHQISNWFINARRRRLPTMNQDKVGGNRRPSAAQ</sequence>
<dbReference type="SMART" id="SM00389">
    <property type="entry name" value="HOX"/>
    <property type="match status" value="1"/>
</dbReference>
<proteinExistence type="inferred from homology"/>
<name>U4L489_PYROM</name>
<feature type="domain" description="Homeobox" evidence="10">
    <location>
        <begin position="261"/>
        <end position="324"/>
    </location>
</feature>
<dbReference type="SUPFAM" id="SSF46689">
    <property type="entry name" value="Homeodomain-like"/>
    <property type="match status" value="1"/>
</dbReference>
<protein>
    <submittedName>
        <fullName evidence="11">Similar to Homeobox protein PKNOX2 acc. no. Q96KN3</fullName>
    </submittedName>
</protein>
<dbReference type="PROSITE" id="PS50071">
    <property type="entry name" value="HOMEOBOX_2"/>
    <property type="match status" value="1"/>
</dbReference>
<dbReference type="CDD" id="cd00086">
    <property type="entry name" value="homeodomain"/>
    <property type="match status" value="1"/>
</dbReference>
<dbReference type="GO" id="GO:0006355">
    <property type="term" value="P:regulation of DNA-templated transcription"/>
    <property type="evidence" value="ECO:0007669"/>
    <property type="project" value="InterPro"/>
</dbReference>
<evidence type="ECO:0000256" key="8">
    <source>
        <dbReference type="PROSITE-ProRule" id="PRU00108"/>
    </source>
</evidence>
<feature type="compositionally biased region" description="Polar residues" evidence="9">
    <location>
        <begin position="189"/>
        <end position="202"/>
    </location>
</feature>
<keyword evidence="3 8" id="KW-0238">DNA-binding</keyword>
<dbReference type="Pfam" id="PF05920">
    <property type="entry name" value="Homeobox_KN"/>
    <property type="match status" value="1"/>
</dbReference>
<evidence type="ECO:0000256" key="5">
    <source>
        <dbReference type="ARBA" id="ARBA00023163"/>
    </source>
</evidence>
<evidence type="ECO:0000256" key="4">
    <source>
        <dbReference type="ARBA" id="ARBA00023155"/>
    </source>
</evidence>
<dbReference type="Proteomes" id="UP000018144">
    <property type="component" value="Unassembled WGS sequence"/>
</dbReference>
<dbReference type="GO" id="GO:0005634">
    <property type="term" value="C:nucleus"/>
    <property type="evidence" value="ECO:0007669"/>
    <property type="project" value="UniProtKB-SubCell"/>
</dbReference>
<dbReference type="eggNOG" id="KOG0773">
    <property type="taxonomic scope" value="Eukaryota"/>
</dbReference>
<keyword evidence="6 8" id="KW-0539">Nucleus</keyword>
<comment type="subcellular location">
    <subcellularLocation>
        <location evidence="1 8">Nucleus</location>
    </subcellularLocation>
</comment>
<evidence type="ECO:0000313" key="11">
    <source>
        <dbReference type="EMBL" id="CCX11110.1"/>
    </source>
</evidence>
<comment type="similarity">
    <text evidence="7">Belongs to the TALE/TGIF homeobox family.</text>
</comment>
<evidence type="ECO:0000259" key="10">
    <source>
        <dbReference type="PROSITE" id="PS50071"/>
    </source>
</evidence>
<evidence type="ECO:0000256" key="6">
    <source>
        <dbReference type="ARBA" id="ARBA00023242"/>
    </source>
</evidence>
<dbReference type="InterPro" id="IPR001356">
    <property type="entry name" value="HD"/>
</dbReference>
<dbReference type="EMBL" id="HF935594">
    <property type="protein sequence ID" value="CCX11110.1"/>
    <property type="molecule type" value="Genomic_DNA"/>
</dbReference>
<organism evidence="11 12">
    <name type="scientific">Pyronema omphalodes (strain CBS 100304)</name>
    <name type="common">Pyronema confluens</name>
    <dbReference type="NCBI Taxonomy" id="1076935"/>
    <lineage>
        <taxon>Eukaryota</taxon>
        <taxon>Fungi</taxon>
        <taxon>Dikarya</taxon>
        <taxon>Ascomycota</taxon>
        <taxon>Pezizomycotina</taxon>
        <taxon>Pezizomycetes</taxon>
        <taxon>Pezizales</taxon>
        <taxon>Pyronemataceae</taxon>
        <taxon>Pyronema</taxon>
    </lineage>
</organism>
<feature type="DNA-binding region" description="Homeobox" evidence="8">
    <location>
        <begin position="263"/>
        <end position="325"/>
    </location>
</feature>
<evidence type="ECO:0000256" key="9">
    <source>
        <dbReference type="SAM" id="MobiDB-lite"/>
    </source>
</evidence>
<dbReference type="STRING" id="1076935.U4L489"/>
<evidence type="ECO:0000256" key="3">
    <source>
        <dbReference type="ARBA" id="ARBA00023125"/>
    </source>
</evidence>
<keyword evidence="5" id="KW-0804">Transcription</keyword>
<dbReference type="InterPro" id="IPR009057">
    <property type="entry name" value="Homeodomain-like_sf"/>
</dbReference>
<dbReference type="InterPro" id="IPR008422">
    <property type="entry name" value="KN_HD"/>
</dbReference>
<keyword evidence="4 8" id="KW-0371">Homeobox</keyword>
<keyword evidence="2" id="KW-0805">Transcription regulation</keyword>
<reference evidence="11 12" key="1">
    <citation type="journal article" date="2013" name="PLoS Genet.">
        <title>The genome and development-dependent transcriptomes of Pyronema confluens: a window into fungal evolution.</title>
        <authorList>
            <person name="Traeger S."/>
            <person name="Altegoer F."/>
            <person name="Freitag M."/>
            <person name="Gabaldon T."/>
            <person name="Kempken F."/>
            <person name="Kumar A."/>
            <person name="Marcet-Houben M."/>
            <person name="Poggeler S."/>
            <person name="Stajich J.E."/>
            <person name="Nowrousian M."/>
        </authorList>
    </citation>
    <scope>NUCLEOTIDE SEQUENCE [LARGE SCALE GENOMIC DNA]</scope>
    <source>
        <strain evidence="12">CBS 100304</strain>
        <tissue evidence="11">Vegetative mycelium</tissue>
    </source>
</reference>
<dbReference type="GO" id="GO:0003677">
    <property type="term" value="F:DNA binding"/>
    <property type="evidence" value="ECO:0007669"/>
    <property type="project" value="UniProtKB-UniRule"/>
</dbReference>
<accession>U4L489</accession>
<dbReference type="AlphaFoldDB" id="U4L489"/>
<feature type="compositionally biased region" description="Low complexity" evidence="9">
    <location>
        <begin position="125"/>
        <end position="143"/>
    </location>
</feature>
<dbReference type="InterPro" id="IPR050224">
    <property type="entry name" value="TALE_homeobox"/>
</dbReference>
<keyword evidence="12" id="KW-1185">Reference proteome</keyword>
<evidence type="ECO:0000313" key="12">
    <source>
        <dbReference type="Proteomes" id="UP000018144"/>
    </source>
</evidence>
<feature type="compositionally biased region" description="Polar residues" evidence="9">
    <location>
        <begin position="76"/>
        <end position="90"/>
    </location>
</feature>
<feature type="compositionally biased region" description="Polar residues" evidence="9">
    <location>
        <begin position="212"/>
        <end position="225"/>
    </location>
</feature>
<feature type="compositionally biased region" description="Gly residues" evidence="9">
    <location>
        <begin position="231"/>
        <end position="246"/>
    </location>
</feature>